<dbReference type="Pfam" id="PF20431">
    <property type="entry name" value="E_motif"/>
    <property type="match status" value="1"/>
</dbReference>
<sequence length="90" mass="10084">MCNVYNIVPKSEHYACIIDFIVVALRVVKLEHHSWAYVLLSNLYTAKGRYSEARSIRKKMISRGVEKTPGCSLLVINGSLLQGEDTLTNG</sequence>
<comment type="caution">
    <text evidence="1">The sequence shown here is derived from an EMBL/GenBank/DDBJ whole genome shotgun (WGS) entry which is preliminary data.</text>
</comment>
<dbReference type="Proteomes" id="UP001634393">
    <property type="component" value="Unassembled WGS sequence"/>
</dbReference>
<dbReference type="EMBL" id="JBJXBP010000006">
    <property type="protein sequence ID" value="KAL3823969.1"/>
    <property type="molecule type" value="Genomic_DNA"/>
</dbReference>
<dbReference type="AlphaFoldDB" id="A0ABD3SHB9"/>
<evidence type="ECO:0000313" key="2">
    <source>
        <dbReference type="Proteomes" id="UP001634393"/>
    </source>
</evidence>
<name>A0ABD3SHB9_9LAMI</name>
<dbReference type="InterPro" id="IPR046848">
    <property type="entry name" value="E_motif"/>
</dbReference>
<dbReference type="PANTHER" id="PTHR47926">
    <property type="entry name" value="PENTATRICOPEPTIDE REPEAT-CONTAINING PROTEIN"/>
    <property type="match status" value="1"/>
</dbReference>
<reference evidence="1 2" key="1">
    <citation type="submission" date="2024-12" db="EMBL/GenBank/DDBJ databases">
        <title>The unique morphological basis and parallel evolutionary history of personate flowers in Penstemon.</title>
        <authorList>
            <person name="Depatie T.H."/>
            <person name="Wessinger C.A."/>
        </authorList>
    </citation>
    <scope>NUCLEOTIDE SEQUENCE [LARGE SCALE GENOMIC DNA]</scope>
    <source>
        <strain evidence="1">WTNN_2</strain>
        <tissue evidence="1">Leaf</tissue>
    </source>
</reference>
<evidence type="ECO:0000313" key="1">
    <source>
        <dbReference type="EMBL" id="KAL3823969.1"/>
    </source>
</evidence>
<keyword evidence="2" id="KW-1185">Reference proteome</keyword>
<evidence type="ECO:0008006" key="3">
    <source>
        <dbReference type="Google" id="ProtNLM"/>
    </source>
</evidence>
<protein>
    <recommendedName>
        <fullName evidence="3">Pentatricopeptide repeat-containing protein</fullName>
    </recommendedName>
</protein>
<gene>
    <name evidence="1" type="ORF">ACJIZ3_019998</name>
</gene>
<accession>A0ABD3SHB9</accession>
<organism evidence="1 2">
    <name type="scientific">Penstemon smallii</name>
    <dbReference type="NCBI Taxonomy" id="265156"/>
    <lineage>
        <taxon>Eukaryota</taxon>
        <taxon>Viridiplantae</taxon>
        <taxon>Streptophyta</taxon>
        <taxon>Embryophyta</taxon>
        <taxon>Tracheophyta</taxon>
        <taxon>Spermatophyta</taxon>
        <taxon>Magnoliopsida</taxon>
        <taxon>eudicotyledons</taxon>
        <taxon>Gunneridae</taxon>
        <taxon>Pentapetalae</taxon>
        <taxon>asterids</taxon>
        <taxon>lamiids</taxon>
        <taxon>Lamiales</taxon>
        <taxon>Plantaginaceae</taxon>
        <taxon>Cheloneae</taxon>
        <taxon>Penstemon</taxon>
    </lineage>
</organism>
<proteinExistence type="predicted"/>
<dbReference type="InterPro" id="IPR046960">
    <property type="entry name" value="PPR_At4g14850-like_plant"/>
</dbReference>